<dbReference type="AlphaFoldDB" id="A0A2G9HZ12"/>
<dbReference type="Pfam" id="PF07800">
    <property type="entry name" value="DUF1644"/>
    <property type="match status" value="1"/>
</dbReference>
<evidence type="ECO:0000313" key="3">
    <source>
        <dbReference type="Proteomes" id="UP000231279"/>
    </source>
</evidence>
<keyword evidence="3" id="KW-1185">Reference proteome</keyword>
<dbReference type="InterPro" id="IPR012866">
    <property type="entry name" value="DUF1644"/>
</dbReference>
<feature type="compositionally biased region" description="Acidic residues" evidence="1">
    <location>
        <begin position="335"/>
        <end position="346"/>
    </location>
</feature>
<feature type="compositionally biased region" description="Low complexity" evidence="1">
    <location>
        <begin position="85"/>
        <end position="96"/>
    </location>
</feature>
<organism evidence="2 3">
    <name type="scientific">Handroanthus impetiginosus</name>
    <dbReference type="NCBI Taxonomy" id="429701"/>
    <lineage>
        <taxon>Eukaryota</taxon>
        <taxon>Viridiplantae</taxon>
        <taxon>Streptophyta</taxon>
        <taxon>Embryophyta</taxon>
        <taxon>Tracheophyta</taxon>
        <taxon>Spermatophyta</taxon>
        <taxon>Magnoliopsida</taxon>
        <taxon>eudicotyledons</taxon>
        <taxon>Gunneridae</taxon>
        <taxon>Pentapetalae</taxon>
        <taxon>asterids</taxon>
        <taxon>lamiids</taxon>
        <taxon>Lamiales</taxon>
        <taxon>Bignoniaceae</taxon>
        <taxon>Crescentiina</taxon>
        <taxon>Tabebuia alliance</taxon>
        <taxon>Handroanthus</taxon>
    </lineage>
</organism>
<feature type="region of interest" description="Disordered" evidence="1">
    <location>
        <begin position="334"/>
        <end position="377"/>
    </location>
</feature>
<evidence type="ECO:0000256" key="1">
    <source>
        <dbReference type="SAM" id="MobiDB-lite"/>
    </source>
</evidence>
<evidence type="ECO:0000313" key="2">
    <source>
        <dbReference type="EMBL" id="PIN22755.1"/>
    </source>
</evidence>
<dbReference type="EMBL" id="NKXS01000701">
    <property type="protein sequence ID" value="PIN22755.1"/>
    <property type="molecule type" value="Genomic_DNA"/>
</dbReference>
<dbReference type="PANTHER" id="PTHR31197:SF2">
    <property type="entry name" value="C2H2-TYPE DOMAIN-CONTAINING PROTEIN"/>
    <property type="match status" value="1"/>
</dbReference>
<feature type="region of interest" description="Disordered" evidence="1">
    <location>
        <begin position="77"/>
        <end position="96"/>
    </location>
</feature>
<proteinExistence type="predicted"/>
<sequence>MASRKRSISNDADMSALYKEWDEASCPICMDHPHNAVLLICSSHYKGCRSYICDTSYRHSNCLDRFKKLKEENADSLSTTSLLPGSHNNSTNTSSGNLDLMTSSFFTRDDENHTSIPSGSVASGLRSTHDASLDIEEQERTLWGRLDHGETGVKNPDEGSNLRCPLCRGRVLGWKVVEEARNYLNLKSRSCSRESCSFLGNYMELRRHARRVHPTIRPADVDPSRQRAWRRFEDQREYNDIVSAIRSAMPGAVVVGDYVVEGGDRLLGERDSSSGSGEGARWLSTLVLFQMIGSLDPRAELRSGRSRMLPRHRRAGGTFSRRRYLWGENLLGLQNDEDDNEDDEQDINPLSDHGEDGSPNPRRRRRLTRAQSDEDQQ</sequence>
<dbReference type="STRING" id="429701.A0A2G9HZ12"/>
<accession>A0A2G9HZ12</accession>
<gene>
    <name evidence="2" type="ORF">CDL12_04516</name>
</gene>
<dbReference type="PANTHER" id="PTHR31197">
    <property type="entry name" value="OS01G0612600 PROTEIN"/>
    <property type="match status" value="1"/>
</dbReference>
<dbReference type="OrthoDB" id="1921166at2759"/>
<protein>
    <submittedName>
        <fullName evidence="2">Uncharacterized protein</fullName>
    </submittedName>
</protein>
<reference evidence="3" key="1">
    <citation type="journal article" date="2018" name="Gigascience">
        <title>Genome assembly of the Pink Ipe (Handroanthus impetiginosus, Bignoniaceae), a highly valued, ecologically keystone Neotropical timber forest tree.</title>
        <authorList>
            <person name="Silva-Junior O.B."/>
            <person name="Grattapaglia D."/>
            <person name="Novaes E."/>
            <person name="Collevatti R.G."/>
        </authorList>
    </citation>
    <scope>NUCLEOTIDE SEQUENCE [LARGE SCALE GENOMIC DNA]</scope>
    <source>
        <strain evidence="3">cv. UFG-1</strain>
    </source>
</reference>
<name>A0A2G9HZ12_9LAMI</name>
<comment type="caution">
    <text evidence="2">The sequence shown here is derived from an EMBL/GenBank/DDBJ whole genome shotgun (WGS) entry which is preliminary data.</text>
</comment>
<dbReference type="Proteomes" id="UP000231279">
    <property type="component" value="Unassembled WGS sequence"/>
</dbReference>